<evidence type="ECO:0000256" key="2">
    <source>
        <dbReference type="SAM" id="Phobius"/>
    </source>
</evidence>
<feature type="transmembrane region" description="Helical" evidence="2">
    <location>
        <begin position="269"/>
        <end position="294"/>
    </location>
</feature>
<keyword evidence="2" id="KW-1133">Transmembrane helix</keyword>
<evidence type="ECO:0000256" key="1">
    <source>
        <dbReference type="SAM" id="Coils"/>
    </source>
</evidence>
<dbReference type="SUPFAM" id="SSF141571">
    <property type="entry name" value="Pentapeptide repeat-like"/>
    <property type="match status" value="1"/>
</dbReference>
<name>A0ABM6JBJ6_NEIMU</name>
<reference evidence="4" key="1">
    <citation type="submission" date="2017-03" db="EMBL/GenBank/DDBJ databases">
        <title>FDA dAtabase for Regulatory Grade micrObial Sequences (FDA-ARGOS): Supporting development and validation of Infectious Disease Dx tests.</title>
        <authorList>
            <person name="Campos J."/>
            <person name="Goldberg B."/>
            <person name="Tallon L."/>
            <person name="Sadzewicz L."/>
            <person name="Sengamalay N."/>
            <person name="Ott S."/>
            <person name="Godinez A."/>
            <person name="Nagaraj S."/>
            <person name="Vyas G."/>
            <person name="Aluvathingal J."/>
            <person name="Nadendla S."/>
            <person name="Geyer C."/>
            <person name="Nandy P."/>
            <person name="Hobson J."/>
            <person name="Sichtig H."/>
        </authorList>
    </citation>
    <scope>NUCLEOTIDE SEQUENCE [LARGE SCALE GENOMIC DNA]</scope>
    <source>
        <strain evidence="4">FDAARGOS_260</strain>
    </source>
</reference>
<evidence type="ECO:0008006" key="5">
    <source>
        <dbReference type="Google" id="ProtNLM"/>
    </source>
</evidence>
<keyword evidence="1" id="KW-0175">Coiled coil</keyword>
<evidence type="ECO:0000313" key="3">
    <source>
        <dbReference type="EMBL" id="ARC50853.1"/>
    </source>
</evidence>
<dbReference type="InterPro" id="IPR001646">
    <property type="entry name" value="5peptide_repeat"/>
</dbReference>
<dbReference type="PANTHER" id="PTHR14136">
    <property type="entry name" value="BTB_POZ DOMAIN-CONTAINING PROTEIN KCTD9"/>
    <property type="match status" value="1"/>
</dbReference>
<gene>
    <name evidence="3" type="ORF">A6J88_06100</name>
</gene>
<keyword evidence="2" id="KW-0472">Membrane</keyword>
<proteinExistence type="predicted"/>
<dbReference type="Pfam" id="PF00805">
    <property type="entry name" value="Pentapeptide"/>
    <property type="match status" value="2"/>
</dbReference>
<dbReference type="Gene3D" id="2.160.20.80">
    <property type="entry name" value="E3 ubiquitin-protein ligase SopA"/>
    <property type="match status" value="1"/>
</dbReference>
<keyword evidence="2" id="KW-0812">Transmembrane</keyword>
<dbReference type="PANTHER" id="PTHR14136:SF17">
    <property type="entry name" value="BTB_POZ DOMAIN-CONTAINING PROTEIN KCTD9"/>
    <property type="match status" value="1"/>
</dbReference>
<sequence length="425" mass="47500">MENNNIKIDQETLASILEQHQLWIESGGENGKRADLYGKDLIGVKLGRANLRRANLRRANLRRANLRRAKLYGADLYGANLDGADLYEADLDEANLCRASLIGANLIGASLIETKLDGADLCGANLRGAMIEGTSFDEVNLDGANLDGTGLETVNLDLYDQPHFETSSLLVDSLQRNLRSSETFIQDLQIKLKQAQSDTVRNDEEIKKLLTQLEREKIEKEKIKEELNSKIEELTEGLSNRIKDAQKSLAGALKNTDSQIQNNENTACWFKWLGIILFGLAIILLLVLSGFVLCHPKFFVEKNLNILFYTFPIITLMLIGTTCLRHQKNLLAEVRHFSNMKHQIELYSGLLEASQHAAASFGNPVKADEYVQETFTQIRNRLLNSQYLPDNSSADKQSDNDFGSDKVLDLLNKIADLSGKKSMGN</sequence>
<accession>A0ABM6JBJ6</accession>
<keyword evidence="4" id="KW-1185">Reference proteome</keyword>
<evidence type="ECO:0000313" key="4">
    <source>
        <dbReference type="Proteomes" id="UP000191272"/>
    </source>
</evidence>
<dbReference type="Proteomes" id="UP000191272">
    <property type="component" value="Chromosome"/>
</dbReference>
<feature type="coiled-coil region" evidence="1">
    <location>
        <begin position="206"/>
        <end position="237"/>
    </location>
</feature>
<feature type="transmembrane region" description="Helical" evidence="2">
    <location>
        <begin position="306"/>
        <end position="327"/>
    </location>
</feature>
<organism evidence="3 4">
    <name type="scientific">Neisseria mucosa</name>
    <dbReference type="NCBI Taxonomy" id="488"/>
    <lineage>
        <taxon>Bacteria</taxon>
        <taxon>Pseudomonadati</taxon>
        <taxon>Pseudomonadota</taxon>
        <taxon>Betaproteobacteria</taxon>
        <taxon>Neisseriales</taxon>
        <taxon>Neisseriaceae</taxon>
        <taxon>Neisseria</taxon>
    </lineage>
</organism>
<dbReference type="InterPro" id="IPR051082">
    <property type="entry name" value="Pentapeptide-BTB/POZ_domain"/>
</dbReference>
<protein>
    <recommendedName>
        <fullName evidence="5">Pentapeptide repeat-containing protein</fullName>
    </recommendedName>
</protein>
<dbReference type="EMBL" id="CP020452">
    <property type="protein sequence ID" value="ARC50853.1"/>
    <property type="molecule type" value="Genomic_DNA"/>
</dbReference>
<dbReference type="RefSeq" id="WP_080613785.1">
    <property type="nucleotide sequence ID" value="NZ_CP020452.2"/>
</dbReference>